<keyword evidence="1" id="KW-0472">Membrane</keyword>
<accession>C8PGW1</accession>
<dbReference type="Proteomes" id="UP000005709">
    <property type="component" value="Unassembled WGS sequence"/>
</dbReference>
<dbReference type="AlphaFoldDB" id="C8PGW1"/>
<sequence length="299" mass="35261">MQRFKFNRKIAEICAEILNFKRSVGMKFYKSAKFKALAAVLLLIIILCAAFIRIVPDYSTSRGFAVVSLPDYNKYKQGYCLKEDRILPKEERFKRGILDLLKRRMLFQTLVTDKCYYVYGSETCNYGNREFAVKVGFYETDKFNNNDWLEVLSKEYEIQKRENQVAWPYRSIFVEKFQMKPVNIAEKLKINLDGRSAGFEEPIVEYGGLREYILYFDKSFILYDNFKFRDAVVKIYVGDTIKDLSEAKQHYDETIENGSREKKYYLKIDTCGNSDFEVYESNIEEIANRLVRESMFKGG</sequence>
<organism evidence="2 3">
    <name type="scientific">Campylobacter gracilis RM3268</name>
    <dbReference type="NCBI Taxonomy" id="553220"/>
    <lineage>
        <taxon>Bacteria</taxon>
        <taxon>Pseudomonadati</taxon>
        <taxon>Campylobacterota</taxon>
        <taxon>Epsilonproteobacteria</taxon>
        <taxon>Campylobacterales</taxon>
        <taxon>Campylobacteraceae</taxon>
        <taxon>Campylobacter</taxon>
    </lineage>
</organism>
<keyword evidence="1" id="KW-1133">Transmembrane helix</keyword>
<gene>
    <name evidence="2" type="ORF">CAMGR0001_1717</name>
</gene>
<dbReference type="eggNOG" id="ENOG5032Q4D">
    <property type="taxonomic scope" value="Bacteria"/>
</dbReference>
<evidence type="ECO:0000256" key="1">
    <source>
        <dbReference type="SAM" id="Phobius"/>
    </source>
</evidence>
<dbReference type="EMBL" id="ACYG01000021">
    <property type="protein sequence ID" value="EEV17944.1"/>
    <property type="molecule type" value="Genomic_DNA"/>
</dbReference>
<reference evidence="2 3" key="1">
    <citation type="submission" date="2009-07" db="EMBL/GenBank/DDBJ databases">
        <authorList>
            <person name="Madupu R."/>
            <person name="Sebastian Y."/>
            <person name="Durkin A.S."/>
            <person name="Torralba M."/>
            <person name="Methe B."/>
            <person name="Sutton G.G."/>
            <person name="Strausberg R.L."/>
            <person name="Nelson K.E."/>
        </authorList>
    </citation>
    <scope>NUCLEOTIDE SEQUENCE [LARGE SCALE GENOMIC DNA]</scope>
    <source>
        <strain evidence="2 3">RM3268</strain>
    </source>
</reference>
<comment type="caution">
    <text evidence="2">The sequence shown here is derived from an EMBL/GenBank/DDBJ whole genome shotgun (WGS) entry which is preliminary data.</text>
</comment>
<proteinExistence type="predicted"/>
<evidence type="ECO:0000313" key="3">
    <source>
        <dbReference type="Proteomes" id="UP000005709"/>
    </source>
</evidence>
<protein>
    <submittedName>
        <fullName evidence="2">Uncharacterized protein</fullName>
    </submittedName>
</protein>
<keyword evidence="3" id="KW-1185">Reference proteome</keyword>
<dbReference type="STRING" id="824.CGRAC_0565"/>
<evidence type="ECO:0000313" key="2">
    <source>
        <dbReference type="EMBL" id="EEV17944.1"/>
    </source>
</evidence>
<name>C8PGW1_9BACT</name>
<feature type="transmembrane region" description="Helical" evidence="1">
    <location>
        <begin position="36"/>
        <end position="55"/>
    </location>
</feature>
<keyword evidence="1" id="KW-0812">Transmembrane</keyword>